<evidence type="ECO:0000256" key="1">
    <source>
        <dbReference type="SAM" id="MobiDB-lite"/>
    </source>
</evidence>
<feature type="compositionally biased region" description="Polar residues" evidence="1">
    <location>
        <begin position="778"/>
        <end position="800"/>
    </location>
</feature>
<feature type="compositionally biased region" description="Low complexity" evidence="1">
    <location>
        <begin position="1165"/>
        <end position="1219"/>
    </location>
</feature>
<feature type="compositionally biased region" description="Low complexity" evidence="1">
    <location>
        <begin position="1325"/>
        <end position="1337"/>
    </location>
</feature>
<accession>A0A090MFR4</accession>
<feature type="compositionally biased region" description="Basic and acidic residues" evidence="1">
    <location>
        <begin position="1584"/>
        <end position="1593"/>
    </location>
</feature>
<feature type="compositionally biased region" description="Basic and acidic residues" evidence="1">
    <location>
        <begin position="249"/>
        <end position="263"/>
    </location>
</feature>
<feature type="compositionally biased region" description="Low complexity" evidence="1">
    <location>
        <begin position="570"/>
        <end position="593"/>
    </location>
</feature>
<organism evidence="2">
    <name type="scientific">Fusarium clavum</name>
    <dbReference type="NCBI Taxonomy" id="2594811"/>
    <lineage>
        <taxon>Eukaryota</taxon>
        <taxon>Fungi</taxon>
        <taxon>Dikarya</taxon>
        <taxon>Ascomycota</taxon>
        <taxon>Pezizomycotina</taxon>
        <taxon>Sordariomycetes</taxon>
        <taxon>Hypocreomycetidae</taxon>
        <taxon>Hypocreales</taxon>
        <taxon>Nectriaceae</taxon>
        <taxon>Fusarium</taxon>
        <taxon>Fusarium incarnatum-equiseti species complex</taxon>
    </lineage>
</organism>
<feature type="compositionally biased region" description="Polar residues" evidence="1">
    <location>
        <begin position="696"/>
        <end position="710"/>
    </location>
</feature>
<sequence>MSGLPDNWEADYDGRRWFYKYKPTGHVQYHFPKEGDEFPDFIDSFSPVPDLAPEERLESQQQVRRHGSTTTVPAKLSPKKDDGGYGMSATARPVSMTLDGLYEEEHTVFQPENFMYLGPGTYTDVSPMAEEEEEAAKRTVAGGIDERFDKSPSKGVSPLHSEKTTPAQSSSHAGPIAEPVLVPPTVVEEIHEMPSHEPPRAPDPVGIIPEMPTYDTAQAHIETNPPPIEMADNTVLAPIETAAPMMAELPEKSSPVEKKKDEPQLAPGSLRNYSLPMQPLRTTEETPVIQPETRVEIPPYPAPLRRSTFQPVGYMANASPIQPPDRGHAGTPNVLSPPKVPPKRPLDEPTQPQIPPKHGFDQSSQSSLPSGVANNAPHIPGQEPELSHMPSVLKPARGKGPGQPVSQHAPGPSRGPQGHGYVPPMPGKHPASMTPAPIVQQQRLEEPRMGVQRVNTVPDSLPSQRPQSVIQNGQQGMPHGTANRPLMQNRPASVLPDMGMRPQAQYQSPVDGVPPKGLPRSATAGPTTPLPPYPVENLPYPDDQPPFRREDLPYPEEPFVQQPILPNQGPVSPSSPVPNNRRHSSYSSSIVSPDSRHGSMSFPLQSPSPMEHSRRASTTSNQIPNYTPSPVSQDSTPPSAPGNQYQQGSYFHMPDAESQVYNNAARDALRKQSLGRGVDPRRNSAGADPVGAQRGSPLSQQNAQGYNAVSQALPHLQSPPHISQINAAQQNQRPDAVPTPPPQGQQSLGRIEEYEEAPSGTISRSSTTSITSEMRKGSFSSSAQPSPMGSRRASLQSESPRNVPPGQQGHMLQGHTGQPMPQAQTLQGAPMPPQNPKQLQRKPSQGSVPPLQGRQMPTHDPRMAQGMPQQQGPGPQGQPLQMPPPQTQGRPPHPGQINTQVQHAPQGPAPSVLPPKPVPTRLQKRSSYGPPSPAGQMAPPNSALQGPLPPSLKAQNQMPGQITPPGQPNVLQKTPTGRVQPHVQIPQDQGSWQPSPHPVMPQSQRPVSMQPGSSQSAGAKEGKEGKKWLKWLKGGSKSVSHSPTTPVISSPISSPIVGRPGWGGEYAQQAVWQPGQPMAAGPQPGPQGNLPPSQSMYMQPQHMQMAPQQAQMQPQPARRASYSFQLAPEPNQMGFNPNQPSQMPLYSDQNAPQAGQLPPQGRYSPPQQGQAPTQQGQPSMQQGQAPPLKRYSPPQQVQASNQQRQASIQQGQNSIQQGQTPTHQGQMRPKSEQLSFQQRLSLQQTPMPGRVDNNAPMIAQAPPSGPGTMPRQPEPQNQPTGAPSMTGPPVRISSNIPEPVMNAPVGTASNNIPRQQPTPPRQHSPGQIRPLQQIPRQQPTPPRQPSPGQIRPLQQVPSPQPRVSEPSQSPQTFTSNHLQHDTVTNDVPSPHSLAAVTPGTPISRMSSTRSYFSDAGSITTIEVAQAQTQPVLKPSIVQVKRRSTDMLTQSQDASSSSDATPRISEETKRIVLEPPSPPSTLQHQQAVPRSEPTPQVDVPEDIVPAPLSLFAATRPEPTSQADVLKDNVPAPLFSTHDAPKTVQPEALAKLENKEPQAPSQSEQPPSSAPTNNFVSDQQNNLVEAKAKGVHPEPAKPAPVVEDKWAKKTVIDYSGGDWGDDDDWDY</sequence>
<feature type="compositionally biased region" description="Pro residues" evidence="1">
    <location>
        <begin position="907"/>
        <end position="918"/>
    </location>
</feature>
<feature type="compositionally biased region" description="Pro residues" evidence="1">
    <location>
        <begin position="881"/>
        <end position="894"/>
    </location>
</feature>
<feature type="compositionally biased region" description="Polar residues" evidence="1">
    <location>
        <begin position="720"/>
        <end position="733"/>
    </location>
</feature>
<feature type="compositionally biased region" description="Low complexity" evidence="1">
    <location>
        <begin position="1073"/>
        <end position="1120"/>
    </location>
</feature>
<feature type="compositionally biased region" description="Polar residues" evidence="1">
    <location>
        <begin position="1133"/>
        <end position="1153"/>
    </location>
</feature>
<comment type="caution">
    <text evidence="2">The sequence shown here is derived from an EMBL/GenBank/DDBJ whole genome shotgun (WGS) entry which is preliminary data.</text>
</comment>
<feature type="region of interest" description="Disordered" evidence="1">
    <location>
        <begin position="129"/>
        <end position="177"/>
    </location>
</feature>
<feature type="region of interest" description="Disordered" evidence="1">
    <location>
        <begin position="249"/>
        <end position="441"/>
    </location>
</feature>
<feature type="compositionally biased region" description="Polar residues" evidence="1">
    <location>
        <begin position="456"/>
        <end position="475"/>
    </location>
</feature>
<feature type="compositionally biased region" description="Polar residues" evidence="1">
    <location>
        <begin position="361"/>
        <end position="373"/>
    </location>
</feature>
<feature type="compositionally biased region" description="Polar residues" evidence="1">
    <location>
        <begin position="1570"/>
        <end position="1581"/>
    </location>
</feature>
<feature type="compositionally biased region" description="Polar residues" evidence="1">
    <location>
        <begin position="1365"/>
        <end position="1387"/>
    </location>
</feature>
<feature type="compositionally biased region" description="Low complexity" evidence="1">
    <location>
        <begin position="1031"/>
        <end position="1057"/>
    </location>
</feature>
<evidence type="ECO:0000313" key="2">
    <source>
        <dbReference type="EMBL" id="CEG04500.1"/>
    </source>
</evidence>
<proteinExistence type="predicted"/>
<feature type="compositionally biased region" description="Polar residues" evidence="1">
    <location>
        <begin position="1274"/>
        <end position="1283"/>
    </location>
</feature>
<feature type="compositionally biased region" description="Low complexity" evidence="1">
    <location>
        <begin position="1232"/>
        <end position="1244"/>
    </location>
</feature>
<gene>
    <name evidence="2" type="ORF">BN850_0055500</name>
</gene>
<feature type="region of interest" description="Disordered" evidence="1">
    <location>
        <begin position="456"/>
        <end position="1409"/>
    </location>
</feature>
<feature type="region of interest" description="Disordered" evidence="1">
    <location>
        <begin position="44"/>
        <end position="87"/>
    </location>
</feature>
<feature type="compositionally biased region" description="Low complexity" evidence="1">
    <location>
        <begin position="759"/>
        <end position="772"/>
    </location>
</feature>
<protein>
    <submittedName>
        <fullName evidence="2">WGS project CBMI000000000 data, contig CS3069_c001298</fullName>
    </submittedName>
</protein>
<feature type="region of interest" description="Disordered" evidence="1">
    <location>
        <begin position="1442"/>
        <end position="1605"/>
    </location>
</feature>
<feature type="compositionally biased region" description="Polar residues" evidence="1">
    <location>
        <begin position="1001"/>
        <end position="1015"/>
    </location>
</feature>
<feature type="compositionally biased region" description="Low complexity" evidence="1">
    <location>
        <begin position="1448"/>
        <end position="1460"/>
    </location>
</feature>
<feature type="compositionally biased region" description="Polar residues" evidence="1">
    <location>
        <begin position="815"/>
        <end position="827"/>
    </location>
</feature>
<feature type="compositionally biased region" description="Polar residues" evidence="1">
    <location>
        <begin position="836"/>
        <end position="847"/>
    </location>
</feature>
<name>A0A090MFR4_9HYPO</name>
<feature type="compositionally biased region" description="Low complexity" evidence="1">
    <location>
        <begin position="865"/>
        <end position="880"/>
    </location>
</feature>
<feature type="compositionally biased region" description="Polar residues" evidence="1">
    <location>
        <begin position="616"/>
        <end position="649"/>
    </location>
</feature>
<dbReference type="EMBL" id="CBMI010001296">
    <property type="protein sequence ID" value="CEG04500.1"/>
    <property type="molecule type" value="Genomic_DNA"/>
</dbReference>
<feature type="compositionally biased region" description="Low complexity" evidence="1">
    <location>
        <begin position="1555"/>
        <end position="1569"/>
    </location>
</feature>
<reference evidence="2" key="1">
    <citation type="submission" date="2013-05" db="EMBL/GenBank/DDBJ databases">
        <title>Draft genome sequences of six wheat associated Fusarium spp. isolates.</title>
        <authorList>
            <person name="Moolhuijzen P.M."/>
            <person name="Manners J.M."/>
            <person name="Wilcox S."/>
            <person name="Bellgard M.I."/>
            <person name="Gardiner D.M."/>
        </authorList>
    </citation>
    <scope>NUCLEOTIDE SEQUENCE</scope>
    <source>
        <strain evidence="2">CS3069</strain>
    </source>
</reference>